<proteinExistence type="predicted"/>
<accession>A0A1E1MHZ0</accession>
<sequence>MWIHLIDGIKESSSRLCFIYDMSLLKVDVGNFESPDSVTVPIGSVRRFESIKARCYQVNRQTAAVVIAIVLVKISVE</sequence>
<dbReference type="EMBL" id="FJVC01000347">
    <property type="protein sequence ID" value="CZT48719.1"/>
    <property type="molecule type" value="Genomic_DNA"/>
</dbReference>
<reference evidence="2" key="1">
    <citation type="submission" date="2016-03" db="EMBL/GenBank/DDBJ databases">
        <authorList>
            <person name="Guldener U."/>
        </authorList>
    </citation>
    <scope>NUCLEOTIDE SEQUENCE [LARGE SCALE GENOMIC DNA]</scope>
</reference>
<evidence type="ECO:0000313" key="2">
    <source>
        <dbReference type="Proteomes" id="UP000177625"/>
    </source>
</evidence>
<evidence type="ECO:0000313" key="1">
    <source>
        <dbReference type="EMBL" id="CZT48719.1"/>
    </source>
</evidence>
<dbReference type="Proteomes" id="UP000177625">
    <property type="component" value="Unassembled WGS sequence"/>
</dbReference>
<name>A0A1E1MHZ0_RHYSE</name>
<protein>
    <submittedName>
        <fullName evidence="1">Uncharacterized protein</fullName>
    </submittedName>
</protein>
<gene>
    <name evidence="1" type="ORF">RSE6_09461</name>
</gene>
<organism evidence="1 2">
    <name type="scientific">Rhynchosporium secalis</name>
    <name type="common">Barley scald fungus</name>
    <dbReference type="NCBI Taxonomy" id="38038"/>
    <lineage>
        <taxon>Eukaryota</taxon>
        <taxon>Fungi</taxon>
        <taxon>Dikarya</taxon>
        <taxon>Ascomycota</taxon>
        <taxon>Pezizomycotina</taxon>
        <taxon>Leotiomycetes</taxon>
        <taxon>Helotiales</taxon>
        <taxon>Ploettnerulaceae</taxon>
        <taxon>Rhynchosporium</taxon>
    </lineage>
</organism>
<keyword evidence="2" id="KW-1185">Reference proteome</keyword>
<dbReference type="AlphaFoldDB" id="A0A1E1MHZ0"/>